<evidence type="ECO:0000256" key="3">
    <source>
        <dbReference type="ARBA" id="ARBA00022694"/>
    </source>
</evidence>
<keyword evidence="11 13" id="KW-0694">RNA-binding</keyword>
<comment type="domain">
    <text evidence="13">Comprises two domains: an N-terminal domain containing the nucleotidyltransferase activity and a C-terminal HD domain associated with both phosphodiesterase and phosphatase activities.</text>
</comment>
<dbReference type="CDD" id="cd00077">
    <property type="entry name" value="HDc"/>
    <property type="match status" value="1"/>
</dbReference>
<dbReference type="Pfam" id="PF01966">
    <property type="entry name" value="HD"/>
    <property type="match status" value="1"/>
</dbReference>
<keyword evidence="1 13" id="KW-0533">Nickel</keyword>
<keyword evidence="10 13" id="KW-0460">Magnesium</keyword>
<keyword evidence="5 13" id="KW-0479">Metal-binding</keyword>
<dbReference type="EC" id="3.1.3.-" evidence="13"/>
<evidence type="ECO:0000256" key="1">
    <source>
        <dbReference type="ARBA" id="ARBA00022596"/>
    </source>
</evidence>
<keyword evidence="12 13" id="KW-0511">Multifunctional enzyme</keyword>
<dbReference type="NCBIfam" id="NF008137">
    <property type="entry name" value="PRK10885.1"/>
    <property type="match status" value="1"/>
</dbReference>
<feature type="binding site" evidence="13">
    <location>
        <position position="140"/>
    </location>
    <ligand>
        <name>CTP</name>
        <dbReference type="ChEBI" id="CHEBI:37563"/>
    </ligand>
</feature>
<keyword evidence="6 13" id="KW-0547">Nucleotide-binding</keyword>
<dbReference type="InterPro" id="IPR043519">
    <property type="entry name" value="NT_sf"/>
</dbReference>
<evidence type="ECO:0000256" key="8">
    <source>
        <dbReference type="ARBA" id="ARBA00022801"/>
    </source>
</evidence>
<keyword evidence="4 13" id="KW-0548">Nucleotidyltransferase</keyword>
<proteinExistence type="inferred from homology"/>
<comment type="cofactor">
    <cofactor evidence="13">
        <name>Ni(2+)</name>
        <dbReference type="ChEBI" id="CHEBI:49786"/>
    </cofactor>
    <text evidence="13">Nickel for phosphatase activity.</text>
</comment>
<dbReference type="GO" id="GO:0042245">
    <property type="term" value="P:RNA repair"/>
    <property type="evidence" value="ECO:0007669"/>
    <property type="project" value="UniProtKB-KW"/>
</dbReference>
<dbReference type="GO" id="GO:0016791">
    <property type="term" value="F:phosphatase activity"/>
    <property type="evidence" value="ECO:0007669"/>
    <property type="project" value="UniProtKB-UniRule"/>
</dbReference>
<dbReference type="GO" id="GO:0004810">
    <property type="term" value="F:CCA tRNA nucleotidyltransferase activity"/>
    <property type="evidence" value="ECO:0007669"/>
    <property type="project" value="UniProtKB-UniRule"/>
</dbReference>
<evidence type="ECO:0000256" key="12">
    <source>
        <dbReference type="ARBA" id="ARBA00023268"/>
    </source>
</evidence>
<evidence type="ECO:0000256" key="10">
    <source>
        <dbReference type="ARBA" id="ARBA00022842"/>
    </source>
</evidence>
<dbReference type="FunFam" id="1.10.3090.10:FF:000001">
    <property type="entry name" value="Multifunctional CCA protein"/>
    <property type="match status" value="1"/>
</dbReference>
<feature type="binding site" evidence="13">
    <location>
        <position position="140"/>
    </location>
    <ligand>
        <name>ATP</name>
        <dbReference type="ChEBI" id="CHEBI:30616"/>
    </ligand>
</feature>
<feature type="binding site" evidence="13">
    <location>
        <position position="11"/>
    </location>
    <ligand>
        <name>ATP</name>
        <dbReference type="ChEBI" id="CHEBI:30616"/>
    </ligand>
</feature>
<comment type="catalytic activity">
    <reaction evidence="13">
        <text>a tRNA precursor + 2 CTP + ATP = a tRNA with a 3' CCA end + 3 diphosphate</text>
        <dbReference type="Rhea" id="RHEA:14433"/>
        <dbReference type="Rhea" id="RHEA-COMP:10465"/>
        <dbReference type="Rhea" id="RHEA-COMP:10468"/>
        <dbReference type="ChEBI" id="CHEBI:30616"/>
        <dbReference type="ChEBI" id="CHEBI:33019"/>
        <dbReference type="ChEBI" id="CHEBI:37563"/>
        <dbReference type="ChEBI" id="CHEBI:74896"/>
        <dbReference type="ChEBI" id="CHEBI:83071"/>
        <dbReference type="EC" id="2.7.7.72"/>
    </reaction>
</comment>
<dbReference type="InterPro" id="IPR012006">
    <property type="entry name" value="CCA_bact"/>
</dbReference>
<comment type="function">
    <text evidence="13">Catalyzes the addition and repair of the essential 3'-terminal CCA sequence in tRNAs without using a nucleic acid template. Adds these three nucleotides in the order of C, C, and A to the tRNA nucleotide-73, using CTP and ATP as substrates and producing inorganic pyrophosphate. tRNA 3'-terminal CCA addition is required both for tRNA processing and repair. Also involved in tRNA surveillance by mediating tandem CCA addition to generate a CCACCA at the 3' terminus of unstable tRNAs. While stable tRNAs receive only 3'-terminal CCA, unstable tRNAs are marked with CCACCA and rapidly degraded.</text>
</comment>
<dbReference type="Gene3D" id="1.10.3090.10">
    <property type="entry name" value="cca-adding enzyme, domain 2"/>
    <property type="match status" value="1"/>
</dbReference>
<dbReference type="InterPro" id="IPR032828">
    <property type="entry name" value="PolyA_RNA-bd"/>
</dbReference>
<dbReference type="FunFam" id="3.30.460.10:FF:000016">
    <property type="entry name" value="Multifunctional CCA protein"/>
    <property type="match status" value="1"/>
</dbReference>
<keyword evidence="8 13" id="KW-0378">Hydrolase</keyword>
<evidence type="ECO:0000259" key="14">
    <source>
        <dbReference type="PROSITE" id="PS51831"/>
    </source>
</evidence>
<dbReference type="Gene3D" id="3.30.460.10">
    <property type="entry name" value="Beta Polymerase, domain 2"/>
    <property type="match status" value="1"/>
</dbReference>
<dbReference type="PIRSF" id="PIRSF000813">
    <property type="entry name" value="CCA_bact"/>
    <property type="match status" value="1"/>
</dbReference>
<dbReference type="GO" id="GO:0005524">
    <property type="term" value="F:ATP binding"/>
    <property type="evidence" value="ECO:0007669"/>
    <property type="project" value="UniProtKB-UniRule"/>
</dbReference>
<keyword evidence="2 13" id="KW-0808">Transferase</keyword>
<dbReference type="PANTHER" id="PTHR47545">
    <property type="entry name" value="MULTIFUNCTIONAL CCA PROTEIN"/>
    <property type="match status" value="1"/>
</dbReference>
<dbReference type="GO" id="GO:0000049">
    <property type="term" value="F:tRNA binding"/>
    <property type="evidence" value="ECO:0007669"/>
    <property type="project" value="UniProtKB-UniRule"/>
</dbReference>
<dbReference type="GO" id="GO:0000287">
    <property type="term" value="F:magnesium ion binding"/>
    <property type="evidence" value="ECO:0007669"/>
    <property type="project" value="UniProtKB-UniRule"/>
</dbReference>
<dbReference type="HAMAP" id="MF_01261">
    <property type="entry name" value="CCA_bact_type1"/>
    <property type="match status" value="1"/>
</dbReference>
<evidence type="ECO:0000256" key="6">
    <source>
        <dbReference type="ARBA" id="ARBA00022741"/>
    </source>
</evidence>
<feature type="binding site" evidence="13">
    <location>
        <position position="91"/>
    </location>
    <ligand>
        <name>CTP</name>
        <dbReference type="ChEBI" id="CHEBI:37563"/>
    </ligand>
</feature>
<feature type="binding site" evidence="13">
    <location>
        <position position="91"/>
    </location>
    <ligand>
        <name>ATP</name>
        <dbReference type="ChEBI" id="CHEBI:30616"/>
    </ligand>
</feature>
<feature type="binding site" evidence="13">
    <location>
        <position position="21"/>
    </location>
    <ligand>
        <name>Mg(2+)</name>
        <dbReference type="ChEBI" id="CHEBI:18420"/>
    </ligand>
</feature>
<comment type="cofactor">
    <cofactor evidence="13">
        <name>Mg(2+)</name>
        <dbReference type="ChEBI" id="CHEBI:18420"/>
    </cofactor>
    <text evidence="13">Magnesium is required for nucleotidyltransferase activity.</text>
</comment>
<evidence type="ECO:0000313" key="16">
    <source>
        <dbReference type="Proteomes" id="UP000237274"/>
    </source>
</evidence>
<keyword evidence="7 13" id="KW-0692">RNA repair</keyword>
<evidence type="ECO:0000313" key="15">
    <source>
        <dbReference type="EMBL" id="POE27171.1"/>
    </source>
</evidence>
<dbReference type="EC" id="3.1.4.-" evidence="13"/>
<protein>
    <recommendedName>
        <fullName evidence="13">Multifunctional CCA protein</fullName>
    </recommendedName>
    <domain>
        <recommendedName>
            <fullName evidence="13">CCA-adding enzyme</fullName>
            <ecNumber evidence="13">2.7.7.72</ecNumber>
        </recommendedName>
        <alternativeName>
            <fullName evidence="13">CCA tRNA nucleotidyltransferase</fullName>
        </alternativeName>
        <alternativeName>
            <fullName evidence="13">tRNA CCA-pyrophosphorylase</fullName>
        </alternativeName>
        <alternativeName>
            <fullName evidence="13">tRNA adenylyl-/cytidylyl-transferase</fullName>
        </alternativeName>
        <alternativeName>
            <fullName evidence="13">tRNA nucleotidyltransferase</fullName>
        </alternativeName>
        <alternativeName>
            <fullName evidence="13">tRNA-NT</fullName>
        </alternativeName>
    </domain>
    <domain>
        <recommendedName>
            <fullName evidence="13">2'-nucleotidase</fullName>
            <ecNumber evidence="13">3.1.3.-</ecNumber>
        </recommendedName>
    </domain>
    <domain>
        <recommendedName>
            <fullName evidence="13">2',3'-cyclic phosphodiesterase</fullName>
            <ecNumber evidence="13">3.1.4.-</ecNumber>
        </recommendedName>
    </domain>
    <domain>
        <recommendedName>
            <fullName evidence="13">Phosphatase</fullName>
        </recommendedName>
    </domain>
</protein>
<evidence type="ECO:0000256" key="5">
    <source>
        <dbReference type="ARBA" id="ARBA00022723"/>
    </source>
</evidence>
<dbReference type="Proteomes" id="UP000237274">
    <property type="component" value="Unassembled WGS sequence"/>
</dbReference>
<dbReference type="GO" id="GO:0001680">
    <property type="term" value="P:tRNA 3'-terminal CCA addition"/>
    <property type="evidence" value="ECO:0007669"/>
    <property type="project" value="UniProtKB-UniRule"/>
</dbReference>
<feature type="domain" description="HD" evidence="14">
    <location>
        <begin position="228"/>
        <end position="329"/>
    </location>
</feature>
<dbReference type="GO" id="GO:0004112">
    <property type="term" value="F:cyclic-nucleotide phosphodiesterase activity"/>
    <property type="evidence" value="ECO:0007669"/>
    <property type="project" value="UniProtKB-UniRule"/>
</dbReference>
<dbReference type="InterPro" id="IPR006674">
    <property type="entry name" value="HD_domain"/>
</dbReference>
<comment type="catalytic activity">
    <reaction evidence="13">
        <text>a tRNA with a 3' CCA end + 2 CTP + ATP = a tRNA with a 3' CCACCA end + 3 diphosphate</text>
        <dbReference type="Rhea" id="RHEA:76235"/>
        <dbReference type="Rhea" id="RHEA-COMP:10468"/>
        <dbReference type="Rhea" id="RHEA-COMP:18655"/>
        <dbReference type="ChEBI" id="CHEBI:30616"/>
        <dbReference type="ChEBI" id="CHEBI:33019"/>
        <dbReference type="ChEBI" id="CHEBI:37563"/>
        <dbReference type="ChEBI" id="CHEBI:83071"/>
        <dbReference type="ChEBI" id="CHEBI:195187"/>
    </reaction>
</comment>
<dbReference type="Pfam" id="PF12627">
    <property type="entry name" value="PolyA_pol_RNAbd"/>
    <property type="match status" value="1"/>
</dbReference>
<evidence type="ECO:0000256" key="7">
    <source>
        <dbReference type="ARBA" id="ARBA00022800"/>
    </source>
</evidence>
<comment type="caution">
    <text evidence="15">The sequence shown here is derived from an EMBL/GenBank/DDBJ whole genome shotgun (WGS) entry which is preliminary data.</text>
</comment>
<dbReference type="HAMAP" id="MF_01262">
    <property type="entry name" value="CCA_bact_type2"/>
    <property type="match status" value="1"/>
</dbReference>
<feature type="binding site" evidence="13">
    <location>
        <position position="23"/>
    </location>
    <ligand>
        <name>Mg(2+)</name>
        <dbReference type="ChEBI" id="CHEBI:18420"/>
    </ligand>
</feature>
<dbReference type="SUPFAM" id="SSF81301">
    <property type="entry name" value="Nucleotidyltransferase"/>
    <property type="match status" value="1"/>
</dbReference>
<sequence>MKIYLVGGAVRDSLLGLPVTEKDWVVVGATPENLLAQGYQQVGKDFPVFLHPVSRDEYALARTERKSGKGYTGFVCHAEPDVTLEQDLLRRDLTINAIARTERGDLIDPYHGRRDLENRVLRHVSDAFSEDPLRVLRVARFAARFAHLGFQIAEETMALMQKMTHEDELAYLTPERVWKETEKALGTSSPDVYFQVLRDCGALAVLFPEIDNLYGVPAPAKWHPEIDTGIHTMMTVAMAARLSPEIDVRFATLCHDLGKGLTPPELWPRHHGHGPAGVKLVEALCQRLRVPNPIRDLAKLVAEYHDLVHTVQVLQPKTLLKLFDAIDVWRKPQRLEQLALTSEADARGRAGFEENPYPQGDYLREAFRVANQVGSAAVVADGFKGIDVRNELARRRIHALADWKAQQPDSSGTS</sequence>
<dbReference type="PROSITE" id="PS51831">
    <property type="entry name" value="HD"/>
    <property type="match status" value="1"/>
</dbReference>
<name>A0ABD6VRW2_9GAMM</name>
<feature type="binding site" evidence="13">
    <location>
        <position position="8"/>
    </location>
    <ligand>
        <name>ATP</name>
        <dbReference type="ChEBI" id="CHEBI:30616"/>
    </ligand>
</feature>
<evidence type="ECO:0000256" key="13">
    <source>
        <dbReference type="HAMAP-Rule" id="MF_01261"/>
    </source>
</evidence>
<dbReference type="Pfam" id="PF01743">
    <property type="entry name" value="PolyA_pol"/>
    <property type="match status" value="1"/>
</dbReference>
<dbReference type="AlphaFoldDB" id="A0ABD6VRW2"/>
<feature type="binding site" evidence="13">
    <location>
        <position position="137"/>
    </location>
    <ligand>
        <name>CTP</name>
        <dbReference type="ChEBI" id="CHEBI:37563"/>
    </ligand>
</feature>
<organism evidence="15 16">
    <name type="scientific">Pectobacterium odoriferum</name>
    <dbReference type="NCBI Taxonomy" id="78398"/>
    <lineage>
        <taxon>Bacteria</taxon>
        <taxon>Pseudomonadati</taxon>
        <taxon>Pseudomonadota</taxon>
        <taxon>Gammaproteobacteria</taxon>
        <taxon>Enterobacterales</taxon>
        <taxon>Pectobacteriaceae</taxon>
        <taxon>Pectobacterium</taxon>
    </lineage>
</organism>
<feature type="binding site" evidence="13">
    <location>
        <position position="137"/>
    </location>
    <ligand>
        <name>ATP</name>
        <dbReference type="ChEBI" id="CHEBI:30616"/>
    </ligand>
</feature>
<evidence type="ECO:0000256" key="9">
    <source>
        <dbReference type="ARBA" id="ARBA00022840"/>
    </source>
</evidence>
<keyword evidence="9 13" id="KW-0067">ATP-binding</keyword>
<accession>A0ABD6VRW2</accession>
<comment type="subunit">
    <text evidence="13">Monomer. Can also form homodimers and oligomers.</text>
</comment>
<dbReference type="InterPro" id="IPR003607">
    <property type="entry name" value="HD/PDEase_dom"/>
</dbReference>
<dbReference type="SUPFAM" id="SSF81891">
    <property type="entry name" value="Poly A polymerase C-terminal region-like"/>
    <property type="match status" value="1"/>
</dbReference>
<dbReference type="InterPro" id="IPR050124">
    <property type="entry name" value="tRNA_CCA-adding_enzyme"/>
</dbReference>
<evidence type="ECO:0000256" key="11">
    <source>
        <dbReference type="ARBA" id="ARBA00022884"/>
    </source>
</evidence>
<dbReference type="EMBL" id="MTAO01000004">
    <property type="protein sequence ID" value="POE27171.1"/>
    <property type="molecule type" value="Genomic_DNA"/>
</dbReference>
<feature type="binding site" evidence="13">
    <location>
        <position position="8"/>
    </location>
    <ligand>
        <name>CTP</name>
        <dbReference type="ChEBI" id="CHEBI:37563"/>
    </ligand>
</feature>
<dbReference type="EC" id="2.7.7.72" evidence="13"/>
<reference evidence="15 16" key="1">
    <citation type="submission" date="2017-01" db="EMBL/GenBank/DDBJ databases">
        <title>Comparative Genomics of 38 Pectobacterium strains comprising three species revealed the characteristics of Pectobacterium carotovorum.</title>
        <authorList>
            <person name="Xie H."/>
            <person name="Ma Y."/>
            <person name="Li X."/>
        </authorList>
    </citation>
    <scope>NUCLEOTIDE SEQUENCE [LARGE SCALE GENOMIC DNA]</scope>
    <source>
        <strain evidence="15 16">Q142</strain>
    </source>
</reference>
<dbReference type="PANTHER" id="PTHR47545:SF1">
    <property type="entry name" value="MULTIFUNCTIONAL CCA PROTEIN"/>
    <property type="match status" value="1"/>
</dbReference>
<keyword evidence="3 13" id="KW-0819">tRNA processing</keyword>
<dbReference type="InterPro" id="IPR002646">
    <property type="entry name" value="PolA_pol_head_dom"/>
</dbReference>
<gene>
    <name evidence="13" type="primary">cca</name>
    <name evidence="15" type="ORF">BV926_09365</name>
</gene>
<comment type="similarity">
    <text evidence="13">Belongs to the tRNA nucleotidyltransferase/poly(A) polymerase family. Bacterial CCA-adding enzyme type 1 subfamily.</text>
</comment>
<comment type="miscellaneous">
    <text evidence="13">A single active site specifically recognizes both ATP and CTP and is responsible for their addition.</text>
</comment>
<evidence type="ECO:0000256" key="2">
    <source>
        <dbReference type="ARBA" id="ARBA00022679"/>
    </source>
</evidence>
<evidence type="ECO:0000256" key="4">
    <source>
        <dbReference type="ARBA" id="ARBA00022695"/>
    </source>
</evidence>
<dbReference type="RefSeq" id="WP_103160683.1">
    <property type="nucleotide sequence ID" value="NZ_MTAH01000004.1"/>
</dbReference>
<feature type="binding site" evidence="13">
    <location>
        <position position="11"/>
    </location>
    <ligand>
        <name>CTP</name>
        <dbReference type="ChEBI" id="CHEBI:37563"/>
    </ligand>
</feature>